<dbReference type="GO" id="GO:0003677">
    <property type="term" value="F:DNA binding"/>
    <property type="evidence" value="ECO:0007669"/>
    <property type="project" value="InterPro"/>
</dbReference>
<evidence type="ECO:0000259" key="2">
    <source>
        <dbReference type="Pfam" id="PF01610"/>
    </source>
</evidence>
<dbReference type="EMBL" id="CADCTR010002562">
    <property type="protein sequence ID" value="CAA9360253.1"/>
    <property type="molecule type" value="Genomic_DNA"/>
</dbReference>
<dbReference type="Pfam" id="PF01610">
    <property type="entry name" value="DDE_Tnp_ISL3"/>
    <property type="match status" value="1"/>
</dbReference>
<dbReference type="GO" id="GO:0000150">
    <property type="term" value="F:DNA strand exchange activity"/>
    <property type="evidence" value="ECO:0007669"/>
    <property type="project" value="InterPro"/>
</dbReference>
<proteinExistence type="predicted"/>
<reference evidence="4" key="1">
    <citation type="submission" date="2020-02" db="EMBL/GenBank/DDBJ databases">
        <authorList>
            <person name="Meier V. D."/>
        </authorList>
    </citation>
    <scope>NUCLEOTIDE SEQUENCE</scope>
    <source>
        <strain evidence="4">AVDCRST_MAG93</strain>
    </source>
</reference>
<protein>
    <submittedName>
        <fullName evidence="4">Mobile element protein</fullName>
    </submittedName>
</protein>
<name>A0A6J4MKS2_9CHLR</name>
<gene>
    <name evidence="4" type="ORF">AVDCRST_MAG93-7613</name>
</gene>
<accession>A0A6J4MKS2</accession>
<feature type="domain" description="Transposase IS204/IS1001/IS1096/IS1165 DDE" evidence="2">
    <location>
        <begin position="157"/>
        <end position="277"/>
    </location>
</feature>
<feature type="compositionally biased region" description="Basic and acidic residues" evidence="1">
    <location>
        <begin position="289"/>
        <end position="306"/>
    </location>
</feature>
<dbReference type="Pfam" id="PF02796">
    <property type="entry name" value="HTH_7"/>
    <property type="match status" value="1"/>
</dbReference>
<dbReference type="AlphaFoldDB" id="A0A6J4MKS2"/>
<dbReference type="PANTHER" id="PTHR33498:SF1">
    <property type="entry name" value="TRANSPOSASE FOR INSERTION SEQUENCE ELEMENT IS1557"/>
    <property type="match status" value="1"/>
</dbReference>
<evidence type="ECO:0000256" key="1">
    <source>
        <dbReference type="SAM" id="MobiDB-lite"/>
    </source>
</evidence>
<sequence>MPTLDGTSVSQRSKESSAAWSTRAFERYHEIHALHAEKIGVAMIARLLQLSRPTVYRYLQMREPPTPSKIAVRERHVVEPWKPYLVQQWNAGCRNALLLWRDIRDNHGYTHSPRTVARFVEVLRRDSGTPRSFRSVAAQPLYAVDTEQKRPLTALQAQRLWRSDPEQRSAWLERYRLALCERDSGLAHAYRLTQSFCEMVRERTGDKLDNWLAEAHASEVAQLVGFAKGLERDYAAVKAGLTLEWSNGQTEAQVHRLKLLKRQMYGQAGFDLLRKRVLHQNPPPVHRQRAQEHAKAGHQTDTRRLLGEGSFVVNRPSERSYSRKVA</sequence>
<organism evidence="4">
    <name type="scientific">uncultured Chloroflexia bacterium</name>
    <dbReference type="NCBI Taxonomy" id="1672391"/>
    <lineage>
        <taxon>Bacteria</taxon>
        <taxon>Bacillati</taxon>
        <taxon>Chloroflexota</taxon>
        <taxon>Chloroflexia</taxon>
        <taxon>environmental samples</taxon>
    </lineage>
</organism>
<dbReference type="InterPro" id="IPR006120">
    <property type="entry name" value="Resolvase_HTH_dom"/>
</dbReference>
<evidence type="ECO:0000259" key="3">
    <source>
        <dbReference type="Pfam" id="PF02796"/>
    </source>
</evidence>
<dbReference type="PANTHER" id="PTHR33498">
    <property type="entry name" value="TRANSPOSASE FOR INSERTION SEQUENCE ELEMENT IS1557"/>
    <property type="match status" value="1"/>
</dbReference>
<evidence type="ECO:0000313" key="4">
    <source>
        <dbReference type="EMBL" id="CAA9360253.1"/>
    </source>
</evidence>
<feature type="region of interest" description="Disordered" evidence="1">
    <location>
        <begin position="283"/>
        <end position="309"/>
    </location>
</feature>
<dbReference type="InterPro" id="IPR047951">
    <property type="entry name" value="Transpos_ISL3"/>
</dbReference>
<feature type="domain" description="Resolvase HTH" evidence="3">
    <location>
        <begin position="26"/>
        <end position="60"/>
    </location>
</feature>
<dbReference type="InterPro" id="IPR002560">
    <property type="entry name" value="Transposase_DDE"/>
</dbReference>